<dbReference type="EMBL" id="CABPSD010000005">
    <property type="protein sequence ID" value="VVD99036.1"/>
    <property type="molecule type" value="Genomic_DNA"/>
</dbReference>
<name>A0A5E4UG53_9BURK</name>
<organism evidence="1 2">
    <name type="scientific">Pandoraea morbifera</name>
    <dbReference type="NCBI Taxonomy" id="2508300"/>
    <lineage>
        <taxon>Bacteria</taxon>
        <taxon>Pseudomonadati</taxon>
        <taxon>Pseudomonadota</taxon>
        <taxon>Betaproteobacteria</taxon>
        <taxon>Burkholderiales</taxon>
        <taxon>Burkholderiaceae</taxon>
        <taxon>Pandoraea</taxon>
    </lineage>
</organism>
<dbReference type="AlphaFoldDB" id="A0A5E4UG53"/>
<proteinExistence type="predicted"/>
<sequence length="224" mass="26163">MALDYAKMPEHALAMLFTAAVRDIRKDELRKVDDENPCERIRDLPLHVSRELALRLWLIAGTQKEVERLFYGYEDTGETAAEGRKQREYECSRPMPMRRARSAISSWAWGALLTDNDDWWLEIAYWRTRLDAIEAARPILKGLKRRKVTLTHESVEKVSTKILVTFRSTLERAAEIEDAENQRRLTRFIASDRCRIQRHLKQFNLTVTDLERATGLSHDTNLAH</sequence>
<reference evidence="1 2" key="1">
    <citation type="submission" date="2019-08" db="EMBL/GenBank/DDBJ databases">
        <authorList>
            <person name="Peeters C."/>
        </authorList>
    </citation>
    <scope>NUCLEOTIDE SEQUENCE [LARGE SCALE GENOMIC DNA]</scope>
    <source>
        <strain evidence="1 2">LMG 31116</strain>
    </source>
</reference>
<dbReference type="RefSeq" id="WP_150566576.1">
    <property type="nucleotide sequence ID" value="NZ_CABPSD010000005.1"/>
</dbReference>
<protein>
    <submittedName>
        <fullName evidence="1">Uncharacterized protein</fullName>
    </submittedName>
</protein>
<dbReference type="Proteomes" id="UP000368474">
    <property type="component" value="Unassembled WGS sequence"/>
</dbReference>
<evidence type="ECO:0000313" key="1">
    <source>
        <dbReference type="EMBL" id="VVD99036.1"/>
    </source>
</evidence>
<evidence type="ECO:0000313" key="2">
    <source>
        <dbReference type="Proteomes" id="UP000368474"/>
    </source>
</evidence>
<accession>A0A5E4UG53</accession>
<gene>
    <name evidence="1" type="ORF">PMO31116_02004</name>
</gene>
<keyword evidence="2" id="KW-1185">Reference proteome</keyword>